<name>A0A2S9Q5H0_9HYPH</name>
<accession>A0A2S9Q5H0</accession>
<sequence>MDLTTWKGVPRPERVVLDGRYARLEPLDPARHGADLLHSAQEPGADGRFRYLFEGVPGSADDFSAWLDKASSTADPMFFAVIDKATGKAEGRQALMRIDPVHGVIEIGSILWGPAIARTRVATEALYLFARYAFETLGYRRFEWKCHNLNEPSKRAATRFGFTFEGVFRQHMVAKGQNRDTAWFSIIDGEWPRLKAGYEAWLDPANFEADGQQKRKLHFR</sequence>
<dbReference type="AlphaFoldDB" id="A0A2S9Q5H0"/>
<dbReference type="OrthoDB" id="5295305at2"/>
<dbReference type="SUPFAM" id="SSF55729">
    <property type="entry name" value="Acyl-CoA N-acyltransferases (Nat)"/>
    <property type="match status" value="1"/>
</dbReference>
<dbReference type="Gene3D" id="3.40.630.30">
    <property type="match status" value="1"/>
</dbReference>
<dbReference type="FunFam" id="3.40.630.30:FF:000047">
    <property type="entry name" value="Acetyltransferase, GNAT family"/>
    <property type="match status" value="1"/>
</dbReference>
<dbReference type="InterPro" id="IPR016181">
    <property type="entry name" value="Acyl_CoA_acyltransferase"/>
</dbReference>
<feature type="domain" description="N-acetyltransferase" evidence="1">
    <location>
        <begin position="35"/>
        <end position="180"/>
    </location>
</feature>
<keyword evidence="3" id="KW-1185">Reference proteome</keyword>
<dbReference type="EMBL" id="PUEJ01000012">
    <property type="protein sequence ID" value="PRH84587.1"/>
    <property type="molecule type" value="Genomic_DNA"/>
</dbReference>
<evidence type="ECO:0000313" key="3">
    <source>
        <dbReference type="Proteomes" id="UP000237682"/>
    </source>
</evidence>
<dbReference type="RefSeq" id="WP_105864915.1">
    <property type="nucleotide sequence ID" value="NZ_PUEJ01000012.1"/>
</dbReference>
<dbReference type="Proteomes" id="UP000237682">
    <property type="component" value="Unassembled WGS sequence"/>
</dbReference>
<dbReference type="PANTHER" id="PTHR43441">
    <property type="entry name" value="RIBOSOMAL-PROTEIN-SERINE ACETYLTRANSFERASE"/>
    <property type="match status" value="1"/>
</dbReference>
<proteinExistence type="predicted"/>
<comment type="caution">
    <text evidence="2">The sequence shown here is derived from an EMBL/GenBank/DDBJ whole genome shotgun (WGS) entry which is preliminary data.</text>
</comment>
<organism evidence="2 3">
    <name type="scientific">Labrys okinawensis</name>
    <dbReference type="NCBI Taxonomy" id="346911"/>
    <lineage>
        <taxon>Bacteria</taxon>
        <taxon>Pseudomonadati</taxon>
        <taxon>Pseudomonadota</taxon>
        <taxon>Alphaproteobacteria</taxon>
        <taxon>Hyphomicrobiales</taxon>
        <taxon>Xanthobacteraceae</taxon>
        <taxon>Labrys</taxon>
    </lineage>
</organism>
<protein>
    <submittedName>
        <fullName evidence="2">GNAT family N-acetyltransferase</fullName>
    </submittedName>
</protein>
<dbReference type="InterPro" id="IPR000182">
    <property type="entry name" value="GNAT_dom"/>
</dbReference>
<dbReference type="InterPro" id="IPR051908">
    <property type="entry name" value="Ribosomal_N-acetyltransferase"/>
</dbReference>
<dbReference type="PROSITE" id="PS51186">
    <property type="entry name" value="GNAT"/>
    <property type="match status" value="1"/>
</dbReference>
<evidence type="ECO:0000259" key="1">
    <source>
        <dbReference type="PROSITE" id="PS51186"/>
    </source>
</evidence>
<keyword evidence="2" id="KW-0808">Transferase</keyword>
<dbReference type="GO" id="GO:1990189">
    <property type="term" value="F:protein N-terminal-serine acetyltransferase activity"/>
    <property type="evidence" value="ECO:0007669"/>
    <property type="project" value="TreeGrafter"/>
</dbReference>
<reference evidence="2 3" key="1">
    <citation type="submission" date="2018-02" db="EMBL/GenBank/DDBJ databases">
        <title>Whole genome sequencing of endophytic bacterium.</title>
        <authorList>
            <person name="Eedara R."/>
            <person name="Podile A.R."/>
        </authorList>
    </citation>
    <scope>NUCLEOTIDE SEQUENCE [LARGE SCALE GENOMIC DNA]</scope>
    <source>
        <strain evidence="2 3">RP1T</strain>
    </source>
</reference>
<gene>
    <name evidence="2" type="ORF">C5L14_25630</name>
</gene>
<dbReference type="Pfam" id="PF13302">
    <property type="entry name" value="Acetyltransf_3"/>
    <property type="match status" value="1"/>
</dbReference>
<dbReference type="GO" id="GO:0008999">
    <property type="term" value="F:protein-N-terminal-alanine acetyltransferase activity"/>
    <property type="evidence" value="ECO:0007669"/>
    <property type="project" value="TreeGrafter"/>
</dbReference>
<dbReference type="PANTHER" id="PTHR43441:SF2">
    <property type="entry name" value="FAMILY ACETYLTRANSFERASE, PUTATIVE (AFU_ORTHOLOGUE AFUA_7G00850)-RELATED"/>
    <property type="match status" value="1"/>
</dbReference>
<evidence type="ECO:0000313" key="2">
    <source>
        <dbReference type="EMBL" id="PRH84587.1"/>
    </source>
</evidence>